<dbReference type="STRING" id="329885.A0A4U0UMB6"/>
<evidence type="ECO:0000313" key="4">
    <source>
        <dbReference type="Proteomes" id="UP000310066"/>
    </source>
</evidence>
<dbReference type="EMBL" id="NAJP01000063">
    <property type="protein sequence ID" value="TKA36066.1"/>
    <property type="molecule type" value="Genomic_DNA"/>
</dbReference>
<proteinExistence type="predicted"/>
<feature type="domain" description="DUF7918" evidence="2">
    <location>
        <begin position="8"/>
        <end position="257"/>
    </location>
</feature>
<gene>
    <name evidence="3" type="ORF">B0A54_13005</name>
</gene>
<evidence type="ECO:0000313" key="3">
    <source>
        <dbReference type="EMBL" id="TKA36066.1"/>
    </source>
</evidence>
<organism evidence="3 4">
    <name type="scientific">Friedmanniomyces endolithicus</name>
    <dbReference type="NCBI Taxonomy" id="329885"/>
    <lineage>
        <taxon>Eukaryota</taxon>
        <taxon>Fungi</taxon>
        <taxon>Dikarya</taxon>
        <taxon>Ascomycota</taxon>
        <taxon>Pezizomycotina</taxon>
        <taxon>Dothideomycetes</taxon>
        <taxon>Dothideomycetidae</taxon>
        <taxon>Mycosphaerellales</taxon>
        <taxon>Teratosphaeriaceae</taxon>
        <taxon>Friedmanniomyces</taxon>
    </lineage>
</organism>
<reference evidence="3 4" key="1">
    <citation type="submission" date="2017-03" db="EMBL/GenBank/DDBJ databases">
        <title>Genomes of endolithic fungi from Antarctica.</title>
        <authorList>
            <person name="Coleine C."/>
            <person name="Masonjones S."/>
            <person name="Stajich J.E."/>
        </authorList>
    </citation>
    <scope>NUCLEOTIDE SEQUENCE [LARGE SCALE GENOMIC DNA]</scope>
    <source>
        <strain evidence="3 4">CCFEE 5311</strain>
    </source>
</reference>
<accession>A0A4U0UMB6</accession>
<dbReference type="OrthoDB" id="3364132at2759"/>
<protein>
    <recommendedName>
        <fullName evidence="2">DUF7918 domain-containing protein</fullName>
    </recommendedName>
</protein>
<comment type="caution">
    <text evidence="3">The sequence shown here is derived from an EMBL/GenBank/DDBJ whole genome shotgun (WGS) entry which is preliminary data.</text>
</comment>
<dbReference type="Pfam" id="PF25534">
    <property type="entry name" value="DUF7918"/>
    <property type="match status" value="1"/>
</dbReference>
<name>A0A4U0UMB6_9PEZI</name>
<evidence type="ECO:0000256" key="1">
    <source>
        <dbReference type="SAM" id="MobiDB-lite"/>
    </source>
</evidence>
<sequence length="337" mass="37127">MRTATLPGVQVKLRVNGADLHEYADNRDGLYTPKISRQYVEAVSGAEFEICCAVEYGAIVSHTQSDVVACHVFLDGKWAVARVMDPSNLARAHGKAENGTGEYSIIGRVENVGGHYYRRPFGKPMDNVCSAAAVLIKRQYTFAELATDESSANDIKPESVASLGELKVQLIWMRRAGAPTIPSGQSDFIPAAGEILPEKCLKGRAISRMATLGEAKACGAHAAQDATYPYGEEPFATFIFKYRSKRDLQIEGVIARTPSPSLLEDRDPGSLTAEEARGLVRRMRAQQDKQVRVKREKRSRSVTHDSDTATVASEKRRRKRARASHDSRIDVIDLTDF</sequence>
<feature type="region of interest" description="Disordered" evidence="1">
    <location>
        <begin position="284"/>
        <end position="325"/>
    </location>
</feature>
<evidence type="ECO:0000259" key="2">
    <source>
        <dbReference type="Pfam" id="PF25534"/>
    </source>
</evidence>
<dbReference type="Proteomes" id="UP000310066">
    <property type="component" value="Unassembled WGS sequence"/>
</dbReference>
<dbReference type="AlphaFoldDB" id="A0A4U0UMB6"/>
<dbReference type="PANTHER" id="PTHR36223">
    <property type="entry name" value="BETA-LACTAMASE-TYPE TRANSPEPTIDASE FOLD DOMAIN CONTAINING PROTEIN"/>
    <property type="match status" value="1"/>
</dbReference>
<dbReference type="InterPro" id="IPR057678">
    <property type="entry name" value="DUF7918"/>
</dbReference>
<dbReference type="PANTHER" id="PTHR36223:SF1">
    <property type="entry name" value="TRANSCRIPTION ELONGATION FACTOR EAF N-TERMINAL DOMAIN-CONTAINING PROTEIN"/>
    <property type="match status" value="1"/>
</dbReference>